<dbReference type="SUPFAM" id="SSF53067">
    <property type="entry name" value="Actin-like ATPase domain"/>
    <property type="match status" value="1"/>
</dbReference>
<organism evidence="1 2">
    <name type="scientific">Citrobacter murliniae</name>
    <dbReference type="NCBI Taxonomy" id="67829"/>
    <lineage>
        <taxon>Bacteria</taxon>
        <taxon>Pseudomonadati</taxon>
        <taxon>Pseudomonadota</taxon>
        <taxon>Gammaproteobacteria</taxon>
        <taxon>Enterobacterales</taxon>
        <taxon>Enterobacteriaceae</taxon>
        <taxon>Citrobacter</taxon>
        <taxon>Citrobacter freundii complex</taxon>
    </lineage>
</organism>
<accession>A0ABY2PV99</accession>
<dbReference type="PANTHER" id="PTHR18964">
    <property type="entry name" value="ROK (REPRESSOR, ORF, KINASE) FAMILY"/>
    <property type="match status" value="1"/>
</dbReference>
<dbReference type="PANTHER" id="PTHR18964:SF173">
    <property type="entry name" value="GLUCOKINASE"/>
    <property type="match status" value="1"/>
</dbReference>
<sequence length="391" mass="42135">MKTENNNSKKQKSTFLVRELLLTEGPQSQASISRKTGLSPAMVNYVVKQLIELNAADIHWINGREGIVSLTSKTGRYISILVNLDKISGSLFVFESELKVDFEYIITQDCSQENNPDTVINLLSDVLSKLNLSFNDISGLAISIVAPLDVESEAIISWSAGRLPGWRDIKIKSFFEDKFGSTVVVGNDANHSTLAEWTWGVGRGIEDFVYIACSKQIGGGIIINNHLYKGSNGMAAEFGHLIIDNVGPVCFCGCRGCLTTFISERAIIMNLSKSESYKNSLQEIISAAGEGDAACQRVLLEAGKDLGKALANIAKILSPGMVAIGGDLAAAGPLFFDSVIATIDEHNLGTVSQAIDFKTAKIVHQPEILGGLAALLAKKNQGISDLPDWIK</sequence>
<dbReference type="InterPro" id="IPR036388">
    <property type="entry name" value="WH-like_DNA-bd_sf"/>
</dbReference>
<dbReference type="InterPro" id="IPR043129">
    <property type="entry name" value="ATPase_NBD"/>
</dbReference>
<evidence type="ECO:0000313" key="1">
    <source>
        <dbReference type="EMBL" id="THE38464.1"/>
    </source>
</evidence>
<dbReference type="EMBL" id="QFVP01000006">
    <property type="protein sequence ID" value="THE38464.1"/>
    <property type="molecule type" value="Genomic_DNA"/>
</dbReference>
<dbReference type="Pfam" id="PF00480">
    <property type="entry name" value="ROK"/>
    <property type="match status" value="1"/>
</dbReference>
<comment type="caution">
    <text evidence="1">The sequence shown here is derived from an EMBL/GenBank/DDBJ whole genome shotgun (WGS) entry which is preliminary data.</text>
</comment>
<keyword evidence="2" id="KW-1185">Reference proteome</keyword>
<dbReference type="Gene3D" id="1.10.10.10">
    <property type="entry name" value="Winged helix-like DNA-binding domain superfamily/Winged helix DNA-binding domain"/>
    <property type="match status" value="1"/>
</dbReference>
<reference evidence="1 2" key="1">
    <citation type="submission" date="2018-05" db="EMBL/GenBank/DDBJ databases">
        <title>Isolation and genomic analyses of lactose-positive bacteria from faecal samples of preterm neonates.</title>
        <authorList>
            <person name="Chen Y."/>
            <person name="Brook T.C."/>
            <person name="O'Neill I."/>
            <person name="Soe C.Z."/>
            <person name="Hall L.J."/>
            <person name="Hoyles L."/>
        </authorList>
    </citation>
    <scope>NUCLEOTIDE SEQUENCE [LARGE SCALE GENOMIC DNA]</scope>
    <source>
        <strain evidence="1 2">P080C CL</strain>
    </source>
</reference>
<dbReference type="Gene3D" id="3.30.420.40">
    <property type="match status" value="2"/>
</dbReference>
<dbReference type="RefSeq" id="WP_136345425.1">
    <property type="nucleotide sequence ID" value="NZ_QFVP01000006.1"/>
</dbReference>
<dbReference type="SUPFAM" id="SSF46785">
    <property type="entry name" value="Winged helix' DNA-binding domain"/>
    <property type="match status" value="1"/>
</dbReference>
<name>A0ABY2PV99_9ENTR</name>
<proteinExistence type="predicted"/>
<dbReference type="InterPro" id="IPR000600">
    <property type="entry name" value="ROK"/>
</dbReference>
<dbReference type="Proteomes" id="UP000306790">
    <property type="component" value="Unassembled WGS sequence"/>
</dbReference>
<dbReference type="InterPro" id="IPR036390">
    <property type="entry name" value="WH_DNA-bd_sf"/>
</dbReference>
<protein>
    <submittedName>
        <fullName evidence="1">ROK family transcriptional regulator</fullName>
    </submittedName>
</protein>
<evidence type="ECO:0000313" key="2">
    <source>
        <dbReference type="Proteomes" id="UP000306790"/>
    </source>
</evidence>
<gene>
    <name evidence="1" type="ORF">DJ535_12200</name>
</gene>